<protein>
    <submittedName>
        <fullName evidence="2">Uncharacterized protein</fullName>
    </submittedName>
</protein>
<comment type="caution">
    <text evidence="2">The sequence shown here is derived from an EMBL/GenBank/DDBJ whole genome shotgun (WGS) entry which is preliminary data.</text>
</comment>
<feature type="region of interest" description="Disordered" evidence="1">
    <location>
        <begin position="1"/>
        <end position="134"/>
    </location>
</feature>
<feature type="compositionally biased region" description="Polar residues" evidence="1">
    <location>
        <begin position="95"/>
        <end position="106"/>
    </location>
</feature>
<sequence length="134" mass="13324">MGDARSKAGSASFCGLRSSAGATTGDVRFGFGVVDKKPNVKRSGASVGNDVVGTPCEVPTLGASPRSGLNDTPGHGGEAIAVDNAPGDSDMIGSTPCSNSALGSSANKRKVSSDNSSKRSPDGRVPSAHRGYSL</sequence>
<keyword evidence="3" id="KW-1185">Reference proteome</keyword>
<name>A0ABC8QZU2_9AQUA</name>
<organism evidence="2 3">
    <name type="scientific">Ilex paraguariensis</name>
    <name type="common">yerba mate</name>
    <dbReference type="NCBI Taxonomy" id="185542"/>
    <lineage>
        <taxon>Eukaryota</taxon>
        <taxon>Viridiplantae</taxon>
        <taxon>Streptophyta</taxon>
        <taxon>Embryophyta</taxon>
        <taxon>Tracheophyta</taxon>
        <taxon>Spermatophyta</taxon>
        <taxon>Magnoliopsida</taxon>
        <taxon>eudicotyledons</taxon>
        <taxon>Gunneridae</taxon>
        <taxon>Pentapetalae</taxon>
        <taxon>asterids</taxon>
        <taxon>campanulids</taxon>
        <taxon>Aquifoliales</taxon>
        <taxon>Aquifoliaceae</taxon>
        <taxon>Ilex</taxon>
    </lineage>
</organism>
<evidence type="ECO:0000313" key="2">
    <source>
        <dbReference type="EMBL" id="CAK9138246.1"/>
    </source>
</evidence>
<proteinExistence type="predicted"/>
<evidence type="ECO:0000313" key="3">
    <source>
        <dbReference type="Proteomes" id="UP001642360"/>
    </source>
</evidence>
<gene>
    <name evidence="2" type="ORF">ILEXP_LOCUS5347</name>
</gene>
<dbReference type="AlphaFoldDB" id="A0ABC8QZU2"/>
<dbReference type="Proteomes" id="UP001642360">
    <property type="component" value="Unassembled WGS sequence"/>
</dbReference>
<reference evidence="2 3" key="1">
    <citation type="submission" date="2024-02" db="EMBL/GenBank/DDBJ databases">
        <authorList>
            <person name="Vignale AGUSTIN F."/>
            <person name="Sosa J E."/>
            <person name="Modenutti C."/>
        </authorList>
    </citation>
    <scope>NUCLEOTIDE SEQUENCE [LARGE SCALE GENOMIC DNA]</scope>
</reference>
<evidence type="ECO:0000256" key="1">
    <source>
        <dbReference type="SAM" id="MobiDB-lite"/>
    </source>
</evidence>
<accession>A0ABC8QZU2</accession>
<dbReference type="EMBL" id="CAUOFW020000870">
    <property type="protein sequence ID" value="CAK9138246.1"/>
    <property type="molecule type" value="Genomic_DNA"/>
</dbReference>